<sequence length="539" mass="55354">MNQTRATRQPYAWLGAGALTLGIGAALASGSATASADTGHSGTTSGKVDSSVSNTKPSAAKAHSRPKTPRTVAGSARSVPDASSQPSSTVSARKNAASTVTDVADISTNAVPGYGETSYLPDNEVVVPGEAVRESLRQITQTQQLLHAQTWGAGNVAAGLASVVPQTFLAQAAWSLTMWQNSIEPVKAAVANTVGVPVTHQLAQASLLATMLLPTVAGIALDAAKLTTPLVGLLGAPTAAADARALVAQAKDNGQVYAVRLMRTVFTTQQIVYISVNGGPVVPVLLDTGSSGLTIINKYVGQTNLGPPQGTGTGSYGDSTTLVTYNYTNYLTTVDFGGGAVTEPFKVRVVDPTSEASYLNYSNAGVGVVGTLGIGANTPSGPTMTALLPGELKDGVLMYENIIGPYGLVVFGPNPLPSKGSISGGPIGDWQVQINDGTPVPLRGNVDSGGVWGGLPDWAVGDAAQESKLRPGTRVSVYTADGLTLLYTYVVGTKNSPNIYPVTATISNPNTGNIPFQLGPVYIDYGTPDRLGAMHFDVW</sequence>
<dbReference type="KEGG" id="msar:MSAR_46750"/>
<dbReference type="Gene3D" id="2.40.70.10">
    <property type="entry name" value="Acid Proteases"/>
    <property type="match status" value="1"/>
</dbReference>
<dbReference type="EMBL" id="AP022595">
    <property type="protein sequence ID" value="BBY61539.1"/>
    <property type="molecule type" value="Genomic_DNA"/>
</dbReference>
<dbReference type="InterPro" id="IPR021109">
    <property type="entry name" value="Peptidase_aspartic_dom_sf"/>
</dbReference>
<proteinExistence type="predicted"/>
<feature type="region of interest" description="Disordered" evidence="1">
    <location>
        <begin position="32"/>
        <end position="99"/>
    </location>
</feature>
<feature type="compositionally biased region" description="Low complexity" evidence="1">
    <location>
        <begin position="32"/>
        <end position="46"/>
    </location>
</feature>
<evidence type="ECO:0000259" key="3">
    <source>
        <dbReference type="Pfam" id="PF20729"/>
    </source>
</evidence>
<evidence type="ECO:0000256" key="1">
    <source>
        <dbReference type="SAM" id="MobiDB-lite"/>
    </source>
</evidence>
<accession>A0A7I7SZC1</accession>
<dbReference type="AlphaFoldDB" id="A0A7I7SZC1"/>
<organism evidence="4 5">
    <name type="scientific">Mycolicibacterium sarraceniae</name>
    <dbReference type="NCBI Taxonomy" id="1534348"/>
    <lineage>
        <taxon>Bacteria</taxon>
        <taxon>Bacillati</taxon>
        <taxon>Actinomycetota</taxon>
        <taxon>Actinomycetes</taxon>
        <taxon>Mycobacteriales</taxon>
        <taxon>Mycobacteriaceae</taxon>
        <taxon>Mycolicibacterium</taxon>
    </lineage>
</organism>
<gene>
    <name evidence="4" type="ORF">MSAR_46750</name>
</gene>
<dbReference type="RefSeq" id="WP_163700940.1">
    <property type="nucleotide sequence ID" value="NZ_AP022595.1"/>
</dbReference>
<keyword evidence="5" id="KW-1185">Reference proteome</keyword>
<dbReference type="Pfam" id="PF20729">
    <property type="entry name" value="PE-PGRS_C"/>
    <property type="match status" value="1"/>
</dbReference>
<protein>
    <recommendedName>
        <fullName evidence="3">PE cleavage protein A C-terminal domain-containing protein</fullName>
    </recommendedName>
</protein>
<reference evidence="4 5" key="1">
    <citation type="journal article" date="2019" name="Emerg. Microbes Infect.">
        <title>Comprehensive subspecies identification of 175 nontuberculous mycobacteria species based on 7547 genomic profiles.</title>
        <authorList>
            <person name="Matsumoto Y."/>
            <person name="Kinjo T."/>
            <person name="Motooka D."/>
            <person name="Nabeya D."/>
            <person name="Jung N."/>
            <person name="Uechi K."/>
            <person name="Horii T."/>
            <person name="Iida T."/>
            <person name="Fujita J."/>
            <person name="Nakamura S."/>
        </authorList>
    </citation>
    <scope>NUCLEOTIDE SEQUENCE [LARGE SCALE GENOMIC DNA]</scope>
    <source>
        <strain evidence="4 5">JCM 30395</strain>
    </source>
</reference>
<feature type="domain" description="PE cleavage protein A C-terminal" evidence="3">
    <location>
        <begin position="263"/>
        <end position="527"/>
    </location>
</feature>
<keyword evidence="2" id="KW-0732">Signal</keyword>
<feature type="compositionally biased region" description="Polar residues" evidence="1">
    <location>
        <begin position="81"/>
        <end position="99"/>
    </location>
</feature>
<dbReference type="InterPro" id="IPR048054">
    <property type="entry name" value="PecA_C"/>
</dbReference>
<dbReference type="Proteomes" id="UP000466445">
    <property type="component" value="Chromosome"/>
</dbReference>
<evidence type="ECO:0000313" key="4">
    <source>
        <dbReference type="EMBL" id="BBY61539.1"/>
    </source>
</evidence>
<feature type="compositionally biased region" description="Polar residues" evidence="1">
    <location>
        <begin position="47"/>
        <end position="57"/>
    </location>
</feature>
<feature type="chain" id="PRO_5029761334" description="PE cleavage protein A C-terminal domain-containing protein" evidence="2">
    <location>
        <begin position="37"/>
        <end position="539"/>
    </location>
</feature>
<dbReference type="NCBIfam" id="NF038019">
    <property type="entry name" value="PE_process_PecA"/>
    <property type="match status" value="1"/>
</dbReference>
<evidence type="ECO:0000256" key="2">
    <source>
        <dbReference type="SAM" id="SignalP"/>
    </source>
</evidence>
<evidence type="ECO:0000313" key="5">
    <source>
        <dbReference type="Proteomes" id="UP000466445"/>
    </source>
</evidence>
<name>A0A7I7SZC1_9MYCO</name>
<dbReference type="GO" id="GO:0004190">
    <property type="term" value="F:aspartic-type endopeptidase activity"/>
    <property type="evidence" value="ECO:0007669"/>
    <property type="project" value="InterPro"/>
</dbReference>
<feature type="signal peptide" evidence="2">
    <location>
        <begin position="1"/>
        <end position="36"/>
    </location>
</feature>